<proteinExistence type="predicted"/>
<keyword evidence="1" id="KW-0802">TPR repeat</keyword>
<reference evidence="3" key="1">
    <citation type="submission" date="2022-05" db="EMBL/GenBank/DDBJ databases">
        <title>Novel bacterial taxa in a minimal lignocellulolytic consortium and its capacity to transform plastics disclosed by genome-resolved metagenomics.</title>
        <authorList>
            <person name="Rodriguez C.A.D."/>
            <person name="Diaz-Garcia L."/>
            <person name="Herrera K."/>
            <person name="Tarazona N.A."/>
            <person name="Sproer C."/>
            <person name="Overmann J."/>
            <person name="Jimenez D.J."/>
        </authorList>
    </citation>
    <scope>NUCLEOTIDE SEQUENCE</scope>
    <source>
        <strain evidence="3">MAG5</strain>
    </source>
</reference>
<dbReference type="Gene3D" id="3.40.50.1110">
    <property type="entry name" value="SGNH hydrolase"/>
    <property type="match status" value="1"/>
</dbReference>
<dbReference type="InterPro" id="IPR011990">
    <property type="entry name" value="TPR-like_helical_dom_sf"/>
</dbReference>
<evidence type="ECO:0000256" key="1">
    <source>
        <dbReference type="PROSITE-ProRule" id="PRU00339"/>
    </source>
</evidence>
<feature type="domain" description="SGNH hydrolase-type esterase" evidence="2">
    <location>
        <begin position="72"/>
        <end position="197"/>
    </location>
</feature>
<organism evidence="3 4">
    <name type="scientific">Candidatus Pristimantibacillus lignocellulolyticus</name>
    <dbReference type="NCBI Taxonomy" id="2994561"/>
    <lineage>
        <taxon>Bacteria</taxon>
        <taxon>Bacillati</taxon>
        <taxon>Bacillota</taxon>
        <taxon>Bacilli</taxon>
        <taxon>Bacillales</taxon>
        <taxon>Paenibacillaceae</taxon>
        <taxon>Candidatus Pristimantibacillus</taxon>
    </lineage>
</organism>
<gene>
    <name evidence="3" type="ORF">NAG76_07770</name>
</gene>
<keyword evidence="3" id="KW-0378">Hydrolase</keyword>
<name>A0A9J6ZIU8_9BACL</name>
<dbReference type="EMBL" id="CP097899">
    <property type="protein sequence ID" value="URN96117.1"/>
    <property type="molecule type" value="Genomic_DNA"/>
</dbReference>
<sequence>MRILILGDSLGLPRPHRINNYSPLEQELAVSYEQTYSSIIQRSLLETFKFEPYFEIINRSRRFCTLRDIDAEFADYLFFYEPDIIVLQIGIVDCWFREGRTQMVNSEDFQNYLNKILKMLSLRQNCFLIIVGISPTSSKMDERHGGLNEEISKYNQIYKANVDNKRIFYIDMEQYVDPSDVHKYLLPDDHHLNPEGNLLVANDLLRIIYSLTYNKIGYQLHQQQDMDGALARFELAYKLYPYNVDNIYNYIFLLHNKNDIEQLQLVSEFCEENIYDPDIQQLLFECNIK</sequence>
<accession>A0A9J6ZIU8</accession>
<dbReference type="GO" id="GO:0016787">
    <property type="term" value="F:hydrolase activity"/>
    <property type="evidence" value="ECO:0007669"/>
    <property type="project" value="UniProtKB-KW"/>
</dbReference>
<dbReference type="SUPFAM" id="SSF48452">
    <property type="entry name" value="TPR-like"/>
    <property type="match status" value="1"/>
</dbReference>
<evidence type="ECO:0000259" key="2">
    <source>
        <dbReference type="Pfam" id="PF13472"/>
    </source>
</evidence>
<evidence type="ECO:0000313" key="4">
    <source>
        <dbReference type="Proteomes" id="UP001056756"/>
    </source>
</evidence>
<dbReference type="PROSITE" id="PS50005">
    <property type="entry name" value="TPR"/>
    <property type="match status" value="1"/>
</dbReference>
<dbReference type="InterPro" id="IPR019734">
    <property type="entry name" value="TPR_rpt"/>
</dbReference>
<feature type="repeat" description="TPR" evidence="1">
    <location>
        <begin position="210"/>
        <end position="243"/>
    </location>
</feature>
<dbReference type="InterPro" id="IPR036514">
    <property type="entry name" value="SGNH_hydro_sf"/>
</dbReference>
<evidence type="ECO:0000313" key="3">
    <source>
        <dbReference type="EMBL" id="URN96117.1"/>
    </source>
</evidence>
<dbReference type="KEGG" id="plig:NAG76_07770"/>
<dbReference type="InterPro" id="IPR013830">
    <property type="entry name" value="SGNH_hydro"/>
</dbReference>
<dbReference type="Pfam" id="PF13472">
    <property type="entry name" value="Lipase_GDSL_2"/>
    <property type="match status" value="1"/>
</dbReference>
<protein>
    <submittedName>
        <fullName evidence="3">SGNH/GDSL hydrolase family protein</fullName>
    </submittedName>
</protein>
<dbReference type="SUPFAM" id="SSF52266">
    <property type="entry name" value="SGNH hydrolase"/>
    <property type="match status" value="1"/>
</dbReference>
<dbReference type="Proteomes" id="UP001056756">
    <property type="component" value="Chromosome"/>
</dbReference>
<dbReference type="AlphaFoldDB" id="A0A9J6ZIU8"/>